<evidence type="ECO:0000256" key="4">
    <source>
        <dbReference type="ARBA" id="ARBA00023015"/>
    </source>
</evidence>
<sequence>MNKRRRTSSVASRGTEDDGEDLPPEPTKRRKKLDPSDLCQQLYDILRNQKKEDGTLLCDAFIRVPKRRQEPGYYEVVSNPIDLLKVQQKLKTDEYRDMDDLAADIQLMVNNAKAFYMRTSPEYKDATELWELCINTKNRIMEEYEDPEPKGKLILKVGRLARKATLKQDDAEDTSESSTNPDEETMQQFEDLFAAVMTATDPTDNNRPLHTMFQLKPSKKLYPEYYDVIETPVDLKTVARKIQEGAYSGIGDMEKDLMLMCRNACHFNEPGSQIYKDAKLLKKIITTAAKRQDSGLGNNSIKIVTAPSTRSKRGSRTMAQSLIAQTALLPDEDEESDDEEEEPAETEEADNPQWQLFQTIRTAPNNQGVRMSEYFWKLPSKRLYPDYYKMIKNPISLLQIRTKIKKGEYGTVSEVAGDMNIMFENAKKYNIHTSRLYKCAVKLQKIMQEKVQELLEFDQDSDSDSESENSSQQPKLIKRASNLLTRGKYKDNIPLKKRLYALVKCVIEYVCEDGRQPMLMFMEKPSKKLYPDYYQVIAEPIDMLAIEANIKAEKYQNENELIQDFKLMFNNCRQYNEEGSLIYEDANTLEKVLMDKVKELGPLPEPIKPKSTASTPTRNVGRPKKVVPLHLQKLRTMYDTIKDYHDAKGRQLSLIFMKLPNKNEYPDYYEVIKQPMNMEKIASTLKNNGYDNLDELVSDFILMFDNACKYNEPDSQIYKDALILQRLVLQTKLQLSEDDESVPDVSAAIQEILATIFTALYNHQDEEGRCYSDSMAELPEHDIIEGKKIRGLSLDLIKRRLDRGVYKRLDRFQEDVFTCLERARRLSRTDSQPFEDSVELQAFFLRTRDEITRGGDLLHSPALNYTLLDLSAQVAELKRVKHQQELTMPNEDESCDGNETKDSETNTNTEGNHNDGGGSMSFNQEVYRAGDFAYIEPTERGMEYSVVLIERLWTNTEGQQMLYGNLFYRPSETYHVASRKFLDKELFKSDAHVAVPLIKVAGRCCVLSVKDYFRMQPEGFLEKDVYVCESRYSTKARAFKKIKVWNFDPDHLKLIPREKPLEPKRVISVYKERLEKHKEEIAELEEGEKLTEKERPNVILYNSDDTENTYYEQYNTCAGSVKTGDFVYVATDGGRQQIAQIDAIWATKDGKCYFKGPWLLIPGEIPHAPTKLFYKQELFLSTVDGTHPIVAIVGKCAVLDYGEYICSRPTEIPEDDIYICESLYDESKNLMKKLNQEGLKKFNHSATVTEDEIYFFRRPINPAKVSVPGDVAQTQNQVKSVTPSSAQFEMVITNLRNCTIYPEGTNIKIASSWDLSCFTEKKIGKFNNQYIMHILIQKDNNCKAYIKMYSIEASPLLPKLEPDVLGMGVGLGVGVGVGVGEDSMDAGGPPSVGSTEAQPVLSNIQTPVSSKKKYASILCVFAPLNFRSLTLDPKLDVFFLKKTAGKKLVTGYILYSSKMRTQITQNNPESSFGEISRIVGNEWRKLPAGEKQAWEERAIKMNEDGGQLKGASISVGTNALQDVVYECCWDNCDWQFEDMTDCIDHCIAEQNGHVQSSFTNAAPDVDFQCQWRGCGRTKKSVPPFPSVQRLARHVKEVHILKANGRIIPPSERSKNYMASKGPTILPPMETETSAAATQTSNIPVTKQPEPMFVAVPPRPSRVLHSDAYLRYIEGLNVENRYISNWDKQMNATPENTQIPDITKLPAEWLGNGVGNHGNVVNALWTLRNMMMRDVLAINKTL</sequence>
<name>A0ABD2AFH8_VESSQ</name>
<dbReference type="InterPro" id="IPR001487">
    <property type="entry name" value="Bromodomain"/>
</dbReference>
<dbReference type="Pfam" id="PF00505">
    <property type="entry name" value="HMG_box"/>
    <property type="match status" value="1"/>
</dbReference>
<dbReference type="InterPro" id="IPR036427">
    <property type="entry name" value="Bromodomain-like_sf"/>
</dbReference>
<dbReference type="PROSITE" id="PS00633">
    <property type="entry name" value="BROMODOMAIN_1"/>
    <property type="match status" value="1"/>
</dbReference>
<keyword evidence="16" id="KW-1185">Reference proteome</keyword>
<dbReference type="SUPFAM" id="SSF47095">
    <property type="entry name" value="HMG-box"/>
    <property type="match status" value="1"/>
</dbReference>
<dbReference type="InterPro" id="IPR043151">
    <property type="entry name" value="BAH_sf"/>
</dbReference>
<evidence type="ECO:0000256" key="3">
    <source>
        <dbReference type="ARBA" id="ARBA00022853"/>
    </source>
</evidence>
<feature type="domain" description="BAH" evidence="14">
    <location>
        <begin position="925"/>
        <end position="1043"/>
    </location>
</feature>
<evidence type="ECO:0000256" key="11">
    <source>
        <dbReference type="SAM" id="MobiDB-lite"/>
    </source>
</evidence>
<protein>
    <submittedName>
        <fullName evidence="15">Protein polybromo-1 isoform X4</fullName>
    </submittedName>
</protein>
<evidence type="ECO:0000259" key="12">
    <source>
        <dbReference type="PROSITE" id="PS50014"/>
    </source>
</evidence>
<feature type="domain" description="Bromo" evidence="12">
    <location>
        <begin position="648"/>
        <end position="718"/>
    </location>
</feature>
<comment type="subcellular location">
    <subcellularLocation>
        <location evidence="1">Nucleus</location>
    </subcellularLocation>
</comment>
<feature type="domain" description="Bromo" evidence="12">
    <location>
        <begin position="367"/>
        <end position="437"/>
    </location>
</feature>
<evidence type="ECO:0000256" key="7">
    <source>
        <dbReference type="ARBA" id="ARBA00023242"/>
    </source>
</evidence>
<dbReference type="InterPro" id="IPR009071">
    <property type="entry name" value="HMG_box_dom"/>
</dbReference>
<feature type="region of interest" description="Disordered" evidence="11">
    <location>
        <begin position="165"/>
        <end position="184"/>
    </location>
</feature>
<feature type="domain" description="Bromo" evidence="12">
    <location>
        <begin position="205"/>
        <end position="275"/>
    </location>
</feature>
<keyword evidence="10" id="KW-0175">Coiled coil</keyword>
<dbReference type="PANTHER" id="PTHR16062">
    <property type="entry name" value="SWI/SNF-RELATED"/>
    <property type="match status" value="1"/>
</dbReference>
<reference evidence="15 16" key="1">
    <citation type="journal article" date="2024" name="Ann. Entomol. Soc. Am.">
        <title>Genomic analyses of the southern and eastern yellowjacket wasps (Hymenoptera: Vespidae) reveal evolutionary signatures of social life.</title>
        <authorList>
            <person name="Catto M.A."/>
            <person name="Caine P.B."/>
            <person name="Orr S.E."/>
            <person name="Hunt B.G."/>
            <person name="Goodisman M.A.D."/>
        </authorList>
    </citation>
    <scope>NUCLEOTIDE SEQUENCE [LARGE SCALE GENOMIC DNA]</scope>
    <source>
        <strain evidence="15">233</strain>
        <tissue evidence="15">Head and thorax</tissue>
    </source>
</reference>
<feature type="domain" description="BAH" evidence="14">
    <location>
        <begin position="1119"/>
        <end position="1235"/>
    </location>
</feature>
<dbReference type="Pfam" id="PF00439">
    <property type="entry name" value="Bromodomain"/>
    <property type="match status" value="6"/>
</dbReference>
<dbReference type="Pfam" id="PF01426">
    <property type="entry name" value="BAH"/>
    <property type="match status" value="2"/>
</dbReference>
<comment type="caution">
    <text evidence="15">The sequence shown here is derived from an EMBL/GenBank/DDBJ whole genome shotgun (WGS) entry which is preliminary data.</text>
</comment>
<dbReference type="PROSITE" id="PS51038">
    <property type="entry name" value="BAH"/>
    <property type="match status" value="2"/>
</dbReference>
<organism evidence="15 16">
    <name type="scientific">Vespula squamosa</name>
    <name type="common">Southern yellow jacket</name>
    <name type="synonym">Wasp</name>
    <dbReference type="NCBI Taxonomy" id="30214"/>
    <lineage>
        <taxon>Eukaryota</taxon>
        <taxon>Metazoa</taxon>
        <taxon>Ecdysozoa</taxon>
        <taxon>Arthropoda</taxon>
        <taxon>Hexapoda</taxon>
        <taxon>Insecta</taxon>
        <taxon>Pterygota</taxon>
        <taxon>Neoptera</taxon>
        <taxon>Endopterygota</taxon>
        <taxon>Hymenoptera</taxon>
        <taxon>Apocrita</taxon>
        <taxon>Aculeata</taxon>
        <taxon>Vespoidea</taxon>
        <taxon>Vespidae</taxon>
        <taxon>Vespinae</taxon>
        <taxon>Vespula</taxon>
    </lineage>
</organism>
<evidence type="ECO:0000256" key="2">
    <source>
        <dbReference type="ARBA" id="ARBA00022737"/>
    </source>
</evidence>
<dbReference type="CDD" id="cd05518">
    <property type="entry name" value="Bromo_polybromo_IV"/>
    <property type="match status" value="1"/>
</dbReference>
<keyword evidence="6" id="KW-0804">Transcription</keyword>
<keyword evidence="7 9" id="KW-0539">Nucleus</keyword>
<dbReference type="SMART" id="SM00439">
    <property type="entry name" value="BAH"/>
    <property type="match status" value="2"/>
</dbReference>
<keyword evidence="5 8" id="KW-0103">Bromodomain</keyword>
<dbReference type="CDD" id="cd05517">
    <property type="entry name" value="Bromo_polybromo_II"/>
    <property type="match status" value="1"/>
</dbReference>
<feature type="DNA-binding region" description="HMG box" evidence="9">
    <location>
        <begin position="1445"/>
        <end position="1498"/>
    </location>
</feature>
<dbReference type="InterPro" id="IPR037382">
    <property type="entry name" value="Rsc/polybromo"/>
</dbReference>
<dbReference type="CDD" id="cd05526">
    <property type="entry name" value="Bromo_polybromo_VI"/>
    <property type="match status" value="1"/>
</dbReference>
<dbReference type="FunFam" id="1.20.920.10:FF:000064">
    <property type="entry name" value="Polybromo 1"/>
    <property type="match status" value="1"/>
</dbReference>
<keyword evidence="4" id="KW-0805">Transcription regulation</keyword>
<keyword evidence="2" id="KW-0677">Repeat</keyword>
<evidence type="ECO:0000313" key="16">
    <source>
        <dbReference type="Proteomes" id="UP001607302"/>
    </source>
</evidence>
<dbReference type="GO" id="GO:0006325">
    <property type="term" value="P:chromatin organization"/>
    <property type="evidence" value="ECO:0007669"/>
    <property type="project" value="UniProtKB-KW"/>
</dbReference>
<dbReference type="Gene3D" id="1.20.920.10">
    <property type="entry name" value="Bromodomain-like"/>
    <property type="match status" value="6"/>
</dbReference>
<dbReference type="EMBL" id="JAUDFV010000149">
    <property type="protein sequence ID" value="KAL2719381.1"/>
    <property type="molecule type" value="Genomic_DNA"/>
</dbReference>
<feature type="domain" description="Bromo" evidence="12">
    <location>
        <begin position="53"/>
        <end position="123"/>
    </location>
</feature>
<feature type="region of interest" description="Disordered" evidence="11">
    <location>
        <begin position="883"/>
        <end position="920"/>
    </location>
</feature>
<evidence type="ECO:0000256" key="1">
    <source>
        <dbReference type="ARBA" id="ARBA00004123"/>
    </source>
</evidence>
<feature type="region of interest" description="Disordered" evidence="11">
    <location>
        <begin position="457"/>
        <end position="476"/>
    </location>
</feature>
<dbReference type="PRINTS" id="PR00503">
    <property type="entry name" value="BROMODOMAIN"/>
</dbReference>
<dbReference type="PANTHER" id="PTHR16062:SF19">
    <property type="entry name" value="PROTEIN POLYBROMO-1"/>
    <property type="match status" value="1"/>
</dbReference>
<dbReference type="FunFam" id="1.20.920.10:FF:000006">
    <property type="entry name" value="protein polybromo-1 isoform X1"/>
    <property type="match status" value="1"/>
</dbReference>
<evidence type="ECO:0000256" key="8">
    <source>
        <dbReference type="PROSITE-ProRule" id="PRU00035"/>
    </source>
</evidence>
<accession>A0ABD2AFH8</accession>
<dbReference type="CDD" id="cd05524">
    <property type="entry name" value="Bromo_polybromo_I"/>
    <property type="match status" value="1"/>
</dbReference>
<feature type="compositionally biased region" description="Acidic residues" evidence="11">
    <location>
        <begin position="457"/>
        <end position="467"/>
    </location>
</feature>
<evidence type="ECO:0000259" key="14">
    <source>
        <dbReference type="PROSITE" id="PS51038"/>
    </source>
</evidence>
<evidence type="ECO:0000256" key="9">
    <source>
        <dbReference type="PROSITE-ProRule" id="PRU00267"/>
    </source>
</evidence>
<dbReference type="InterPro" id="IPR036910">
    <property type="entry name" value="HMG_box_dom_sf"/>
</dbReference>
<dbReference type="SMART" id="SM00398">
    <property type="entry name" value="HMG"/>
    <property type="match status" value="1"/>
</dbReference>
<dbReference type="GO" id="GO:0005634">
    <property type="term" value="C:nucleus"/>
    <property type="evidence" value="ECO:0007669"/>
    <property type="project" value="UniProtKB-SubCell"/>
</dbReference>
<dbReference type="CDD" id="cd05515">
    <property type="entry name" value="Bromo_polybromo_V"/>
    <property type="match status" value="1"/>
</dbReference>
<dbReference type="InterPro" id="IPR037968">
    <property type="entry name" value="PBRM1_BD5"/>
</dbReference>
<dbReference type="GO" id="GO:0005694">
    <property type="term" value="C:chromosome"/>
    <property type="evidence" value="ECO:0007669"/>
    <property type="project" value="UniProtKB-ARBA"/>
</dbReference>
<feature type="compositionally biased region" description="Acidic residues" evidence="11">
    <location>
        <begin position="330"/>
        <end position="350"/>
    </location>
</feature>
<dbReference type="PROSITE" id="PS50118">
    <property type="entry name" value="HMG_BOX_2"/>
    <property type="match status" value="1"/>
</dbReference>
<dbReference type="Gene3D" id="2.30.30.490">
    <property type="match status" value="2"/>
</dbReference>
<dbReference type="CDD" id="cd05520">
    <property type="entry name" value="Bromo_polybromo_III"/>
    <property type="match status" value="1"/>
</dbReference>
<dbReference type="Gene3D" id="1.10.30.10">
    <property type="entry name" value="High mobility group box domain"/>
    <property type="match status" value="1"/>
</dbReference>
<dbReference type="Proteomes" id="UP001607302">
    <property type="component" value="Unassembled WGS sequence"/>
</dbReference>
<feature type="region of interest" description="Disordered" evidence="11">
    <location>
        <begin position="1"/>
        <end position="34"/>
    </location>
</feature>
<feature type="domain" description="HMG box" evidence="13">
    <location>
        <begin position="1445"/>
        <end position="1498"/>
    </location>
</feature>
<dbReference type="InterPro" id="IPR018359">
    <property type="entry name" value="Bromodomain_CS"/>
</dbReference>
<feature type="region of interest" description="Disordered" evidence="11">
    <location>
        <begin position="326"/>
        <end position="350"/>
    </location>
</feature>
<dbReference type="SMART" id="SM00297">
    <property type="entry name" value="BROMO"/>
    <property type="match status" value="6"/>
</dbReference>
<keyword evidence="9" id="KW-0238">DNA-binding</keyword>
<feature type="domain" description="Bromo" evidence="12">
    <location>
        <begin position="513"/>
        <end position="583"/>
    </location>
</feature>
<dbReference type="PROSITE" id="PS50014">
    <property type="entry name" value="BROMODOMAIN_2"/>
    <property type="match status" value="5"/>
</dbReference>
<proteinExistence type="predicted"/>
<dbReference type="SUPFAM" id="SSF47370">
    <property type="entry name" value="Bromodomain"/>
    <property type="match status" value="6"/>
</dbReference>
<gene>
    <name evidence="15" type="ORF">V1478_010843</name>
</gene>
<evidence type="ECO:0000259" key="13">
    <source>
        <dbReference type="PROSITE" id="PS50118"/>
    </source>
</evidence>
<dbReference type="GO" id="GO:0003677">
    <property type="term" value="F:DNA binding"/>
    <property type="evidence" value="ECO:0007669"/>
    <property type="project" value="UniProtKB-UniRule"/>
</dbReference>
<evidence type="ECO:0000313" key="15">
    <source>
        <dbReference type="EMBL" id="KAL2719381.1"/>
    </source>
</evidence>
<dbReference type="CDD" id="cd04717">
    <property type="entry name" value="BAH_polybromo"/>
    <property type="match status" value="2"/>
</dbReference>
<evidence type="ECO:0000256" key="10">
    <source>
        <dbReference type="SAM" id="Coils"/>
    </source>
</evidence>
<dbReference type="InterPro" id="IPR001025">
    <property type="entry name" value="BAH_dom"/>
</dbReference>
<feature type="coiled-coil region" evidence="10">
    <location>
        <begin position="1067"/>
        <end position="1094"/>
    </location>
</feature>
<dbReference type="Gene3D" id="3.30.160.60">
    <property type="entry name" value="Classic Zinc Finger"/>
    <property type="match status" value="1"/>
</dbReference>
<evidence type="ECO:0000256" key="5">
    <source>
        <dbReference type="ARBA" id="ARBA00023117"/>
    </source>
</evidence>
<evidence type="ECO:0000256" key="6">
    <source>
        <dbReference type="ARBA" id="ARBA00023163"/>
    </source>
</evidence>
<keyword evidence="3" id="KW-0156">Chromatin regulator</keyword>
<feature type="compositionally biased region" description="Acidic residues" evidence="11">
    <location>
        <begin position="170"/>
        <end position="184"/>
    </location>
</feature>
<dbReference type="FunFam" id="1.20.920.10:FF:000045">
    <property type="entry name" value="protein polybromo-1"/>
    <property type="match status" value="1"/>
</dbReference>